<sequence length="147" mass="16202">MKNTPHQTLLLLLVGVLLTGAACTSTTDNKEKQTKAAAATLLTMTQINDGKWVIMDNKKMALYAVFIYDNGPDYPSEGLIRVVKNGKIGYADANTYAIVIEPQFDCAYPFENGKAKVSNQCQTVKEGENRSWVSDAWEYVDKSGAKK</sequence>
<accession>A0A369ICA9</accession>
<gene>
    <name evidence="2" type="ORF">DVG78_05255</name>
</gene>
<feature type="chain" id="PRO_5016703684" description="WG repeat-containing protein" evidence="1">
    <location>
        <begin position="22"/>
        <end position="147"/>
    </location>
</feature>
<evidence type="ECO:0000313" key="3">
    <source>
        <dbReference type="Proteomes" id="UP000253141"/>
    </source>
</evidence>
<organism evidence="2 3">
    <name type="scientific">Runella aurantiaca</name>
    <dbReference type="NCBI Taxonomy" id="2282308"/>
    <lineage>
        <taxon>Bacteria</taxon>
        <taxon>Pseudomonadati</taxon>
        <taxon>Bacteroidota</taxon>
        <taxon>Cytophagia</taxon>
        <taxon>Cytophagales</taxon>
        <taxon>Spirosomataceae</taxon>
        <taxon>Runella</taxon>
    </lineage>
</organism>
<dbReference type="RefSeq" id="WP_114459984.1">
    <property type="nucleotide sequence ID" value="NZ_QPIW01000002.1"/>
</dbReference>
<dbReference type="OrthoDB" id="2485468at2"/>
<protein>
    <recommendedName>
        <fullName evidence="4">WG repeat-containing protein</fullName>
    </recommendedName>
</protein>
<name>A0A369ICA9_9BACT</name>
<evidence type="ECO:0008006" key="4">
    <source>
        <dbReference type="Google" id="ProtNLM"/>
    </source>
</evidence>
<reference evidence="2 3" key="1">
    <citation type="submission" date="2018-07" db="EMBL/GenBank/DDBJ databases">
        <title>Genome analysis of Runella aurantiaca.</title>
        <authorList>
            <person name="Yang X."/>
        </authorList>
    </citation>
    <scope>NUCLEOTIDE SEQUENCE [LARGE SCALE GENOMIC DNA]</scope>
    <source>
        <strain evidence="2 3">YX9</strain>
    </source>
</reference>
<dbReference type="PROSITE" id="PS51257">
    <property type="entry name" value="PROKAR_LIPOPROTEIN"/>
    <property type="match status" value="1"/>
</dbReference>
<dbReference type="Pfam" id="PF14903">
    <property type="entry name" value="WG_beta_rep"/>
    <property type="match status" value="2"/>
</dbReference>
<keyword evidence="1" id="KW-0732">Signal</keyword>
<keyword evidence="3" id="KW-1185">Reference proteome</keyword>
<proteinExistence type="predicted"/>
<dbReference type="EMBL" id="QPIW01000002">
    <property type="protein sequence ID" value="RDB07411.1"/>
    <property type="molecule type" value="Genomic_DNA"/>
</dbReference>
<dbReference type="Proteomes" id="UP000253141">
    <property type="component" value="Unassembled WGS sequence"/>
</dbReference>
<feature type="signal peptide" evidence="1">
    <location>
        <begin position="1"/>
        <end position="21"/>
    </location>
</feature>
<dbReference type="InterPro" id="IPR032774">
    <property type="entry name" value="WG_beta_rep"/>
</dbReference>
<evidence type="ECO:0000313" key="2">
    <source>
        <dbReference type="EMBL" id="RDB07411.1"/>
    </source>
</evidence>
<dbReference type="AlphaFoldDB" id="A0A369ICA9"/>
<comment type="caution">
    <text evidence="2">The sequence shown here is derived from an EMBL/GenBank/DDBJ whole genome shotgun (WGS) entry which is preliminary data.</text>
</comment>
<evidence type="ECO:0000256" key="1">
    <source>
        <dbReference type="SAM" id="SignalP"/>
    </source>
</evidence>